<protein>
    <recommendedName>
        <fullName evidence="10">Membrane transport protein</fullName>
    </recommendedName>
</protein>
<evidence type="ECO:0000256" key="7">
    <source>
        <dbReference type="ARBA" id="ARBA00023136"/>
    </source>
</evidence>
<comment type="subcellular location">
    <subcellularLocation>
        <location evidence="1">Cell membrane</location>
        <topology evidence="1">Multi-pass membrane protein</topology>
    </subcellularLocation>
</comment>
<dbReference type="OrthoDB" id="401182at2"/>
<proteinExistence type="inferred from homology"/>
<dbReference type="InterPro" id="IPR004776">
    <property type="entry name" value="Mem_transp_PIN-like"/>
</dbReference>
<dbReference type="PANTHER" id="PTHR36838">
    <property type="entry name" value="AUXIN EFFLUX CARRIER FAMILY PROTEIN"/>
    <property type="match status" value="1"/>
</dbReference>
<evidence type="ECO:0000256" key="4">
    <source>
        <dbReference type="ARBA" id="ARBA00022475"/>
    </source>
</evidence>
<evidence type="ECO:0008006" key="10">
    <source>
        <dbReference type="Google" id="ProtNLM"/>
    </source>
</evidence>
<dbReference type="RefSeq" id="WP_093055489.1">
    <property type="nucleotide sequence ID" value="NZ_FOGT01000021.1"/>
</dbReference>
<keyword evidence="9" id="KW-1185">Reference proteome</keyword>
<sequence>MDVTLVATSVAVMGFMIAIGFFFAMKVPITAEVKNAFILIVLNIAVPAIILDGIFTTDVTDELFTDALLIFAISVVFHLAALLISWTAVKLLGFDSLFAKKMAVLAALGNAGFIGIPLSAVIFGPVGGLLAAVFNAGLDLVIFTVVIYMLQSGSGLPVRKVAKSLANMPLMAVIAGFIVALTGFSPPEFLSQLTGHLAGLAAPLSMVYIGILLHHLFLKSGLALYRLIWLPVSLRLIIFPVLIMLVLSFTPLNDSLRHLVIILAAMPTFTLSAIIFGRYLPDGSEDTAVITIAASTLLSLATIPFIAFLSSVF</sequence>
<dbReference type="EMBL" id="FOGT01000021">
    <property type="protein sequence ID" value="SES38863.1"/>
    <property type="molecule type" value="Genomic_DNA"/>
</dbReference>
<dbReference type="GO" id="GO:0055085">
    <property type="term" value="P:transmembrane transport"/>
    <property type="evidence" value="ECO:0007669"/>
    <property type="project" value="InterPro"/>
</dbReference>
<keyword evidence="6" id="KW-1133">Transmembrane helix</keyword>
<comment type="similarity">
    <text evidence="2">Belongs to the auxin efflux carrier (TC 2.A.69) family.</text>
</comment>
<evidence type="ECO:0000256" key="6">
    <source>
        <dbReference type="ARBA" id="ARBA00022989"/>
    </source>
</evidence>
<dbReference type="GO" id="GO:0005886">
    <property type="term" value="C:plasma membrane"/>
    <property type="evidence" value="ECO:0007669"/>
    <property type="project" value="UniProtKB-SubCell"/>
</dbReference>
<evidence type="ECO:0000256" key="2">
    <source>
        <dbReference type="ARBA" id="ARBA00010145"/>
    </source>
</evidence>
<keyword evidence="3" id="KW-0813">Transport</keyword>
<gene>
    <name evidence="8" type="ORF">SAMN05518684_12149</name>
</gene>
<keyword evidence="7" id="KW-0472">Membrane</keyword>
<dbReference type="InterPro" id="IPR038770">
    <property type="entry name" value="Na+/solute_symporter_sf"/>
</dbReference>
<dbReference type="PANTHER" id="PTHR36838:SF3">
    <property type="entry name" value="TRANSPORTER AUXIN EFFLUX CARRIER EC FAMILY"/>
    <property type="match status" value="1"/>
</dbReference>
<accession>A0A1H9WZP5</accession>
<dbReference type="Pfam" id="PF03547">
    <property type="entry name" value="Mem_trans"/>
    <property type="match status" value="1"/>
</dbReference>
<evidence type="ECO:0000256" key="1">
    <source>
        <dbReference type="ARBA" id="ARBA00004651"/>
    </source>
</evidence>
<dbReference type="Proteomes" id="UP000198571">
    <property type="component" value="Unassembled WGS sequence"/>
</dbReference>
<reference evidence="9" key="1">
    <citation type="submission" date="2016-10" db="EMBL/GenBank/DDBJ databases">
        <authorList>
            <person name="Varghese N."/>
            <person name="Submissions S."/>
        </authorList>
    </citation>
    <scope>NUCLEOTIDE SEQUENCE [LARGE SCALE GENOMIC DNA]</scope>
    <source>
        <strain evidence="9">S9</strain>
    </source>
</reference>
<evidence type="ECO:0000256" key="5">
    <source>
        <dbReference type="ARBA" id="ARBA00022692"/>
    </source>
</evidence>
<name>A0A1H9WZP5_9BACI</name>
<dbReference type="Gene3D" id="1.20.1530.20">
    <property type="match status" value="1"/>
</dbReference>
<evidence type="ECO:0000313" key="8">
    <source>
        <dbReference type="EMBL" id="SES38863.1"/>
    </source>
</evidence>
<dbReference type="AlphaFoldDB" id="A0A1H9WZP5"/>
<evidence type="ECO:0000256" key="3">
    <source>
        <dbReference type="ARBA" id="ARBA00022448"/>
    </source>
</evidence>
<evidence type="ECO:0000313" key="9">
    <source>
        <dbReference type="Proteomes" id="UP000198571"/>
    </source>
</evidence>
<keyword evidence="5" id="KW-0812">Transmembrane</keyword>
<organism evidence="8 9">
    <name type="scientific">Salipaludibacillus aurantiacus</name>
    <dbReference type="NCBI Taxonomy" id="1601833"/>
    <lineage>
        <taxon>Bacteria</taxon>
        <taxon>Bacillati</taxon>
        <taxon>Bacillota</taxon>
        <taxon>Bacilli</taxon>
        <taxon>Bacillales</taxon>
        <taxon>Bacillaceae</taxon>
    </lineage>
</organism>
<keyword evidence="4" id="KW-1003">Cell membrane</keyword>
<dbReference type="STRING" id="1601833.SAMN05518684_12149"/>